<reference evidence="5" key="1">
    <citation type="submission" date="2022-01" db="EMBL/GenBank/DDBJ databases">
        <authorList>
            <person name="Jo J.-H."/>
            <person name="Im W.-T."/>
        </authorList>
    </citation>
    <scope>NUCLEOTIDE SEQUENCE</scope>
    <source>
        <strain evidence="5">I2-34</strain>
    </source>
</reference>
<gene>
    <name evidence="5" type="ORF">LVY72_07890</name>
</gene>
<accession>A0ABS9L591</accession>
<organism evidence="5 6">
    <name type="scientific">Arthrobacter hankyongi</name>
    <dbReference type="NCBI Taxonomy" id="2904801"/>
    <lineage>
        <taxon>Bacteria</taxon>
        <taxon>Bacillati</taxon>
        <taxon>Actinomycetota</taxon>
        <taxon>Actinomycetes</taxon>
        <taxon>Micrococcales</taxon>
        <taxon>Micrococcaceae</taxon>
        <taxon>Arthrobacter</taxon>
    </lineage>
</organism>
<evidence type="ECO:0000256" key="2">
    <source>
        <dbReference type="ARBA" id="ARBA00022679"/>
    </source>
</evidence>
<dbReference type="Gene3D" id="3.20.20.70">
    <property type="entry name" value="Aldolase class I"/>
    <property type="match status" value="1"/>
</dbReference>
<keyword evidence="2" id="KW-0808">Transferase</keyword>
<evidence type="ECO:0000256" key="4">
    <source>
        <dbReference type="ARBA" id="ARBA00022833"/>
    </source>
</evidence>
<comment type="cofactor">
    <cofactor evidence="1">
        <name>Zn(2+)</name>
        <dbReference type="ChEBI" id="CHEBI:29105"/>
    </cofactor>
</comment>
<dbReference type="RefSeq" id="WP_237819451.1">
    <property type="nucleotide sequence ID" value="NZ_JAKLTQ010000004.1"/>
</dbReference>
<proteinExistence type="predicted"/>
<protein>
    <submittedName>
        <fullName evidence="5">3-keto-5-aminohexanoate cleavage protein</fullName>
    </submittedName>
</protein>
<keyword evidence="6" id="KW-1185">Reference proteome</keyword>
<name>A0ABS9L591_9MICC</name>
<sequence>MTNIDWDRVSKGVARENKKMIWRPYGIPTVMDLEHSCFHDAPISKPWTEIPEQMIVSVAITGAFFRKDQNPHQPITTEEILASAREAAAAGASAIHIHVRDEDGYNVLSPERFEAVIQPLHEEFPDVPVDACLVPALDGEWEKMSDVLDSGLLDAAPINSTATYIGDSLFVKPTPILLEKTRKILEAGSVPEIAVYTDADVSNADRYLFKSGLFKSGAIWLVLPALPGCSPMENPRQMVAGLTRTVEAIRDVDPEAVIMVCAAGRASTHLATLAAVMGLHIRVGMEDTYYKWPHREDKLTSNLEAFQLAQQLAEVVGRRVATPAETRAIMGLKSRTEAAASR</sequence>
<evidence type="ECO:0000256" key="1">
    <source>
        <dbReference type="ARBA" id="ARBA00001947"/>
    </source>
</evidence>
<evidence type="ECO:0000313" key="5">
    <source>
        <dbReference type="EMBL" id="MCG2621837.1"/>
    </source>
</evidence>
<dbReference type="EMBL" id="JAKLTQ010000004">
    <property type="protein sequence ID" value="MCG2621837.1"/>
    <property type="molecule type" value="Genomic_DNA"/>
</dbReference>
<dbReference type="PANTHER" id="PTHR37418:SF2">
    <property type="entry name" value="3-KETO-5-AMINOHEXANOATE CLEAVAGE ENZYME"/>
    <property type="match status" value="1"/>
</dbReference>
<dbReference type="InterPro" id="IPR013785">
    <property type="entry name" value="Aldolase_TIM"/>
</dbReference>
<comment type="caution">
    <text evidence="5">The sequence shown here is derived from an EMBL/GenBank/DDBJ whole genome shotgun (WGS) entry which is preliminary data.</text>
</comment>
<evidence type="ECO:0000256" key="3">
    <source>
        <dbReference type="ARBA" id="ARBA00022723"/>
    </source>
</evidence>
<keyword evidence="4" id="KW-0862">Zinc</keyword>
<dbReference type="Pfam" id="PF05853">
    <property type="entry name" value="BKACE"/>
    <property type="match status" value="1"/>
</dbReference>
<evidence type="ECO:0000313" key="6">
    <source>
        <dbReference type="Proteomes" id="UP001165368"/>
    </source>
</evidence>
<dbReference type="PANTHER" id="PTHR37418">
    <property type="entry name" value="3-KETO-5-AMINOHEXANOATE CLEAVAGE ENZYME-RELATED"/>
    <property type="match status" value="1"/>
</dbReference>
<keyword evidence="3" id="KW-0479">Metal-binding</keyword>
<dbReference type="InterPro" id="IPR008567">
    <property type="entry name" value="BKACE"/>
</dbReference>
<dbReference type="Proteomes" id="UP001165368">
    <property type="component" value="Unassembled WGS sequence"/>
</dbReference>